<accession>A0A345NKP1</accession>
<dbReference type="HAMAP" id="MF_00688">
    <property type="entry name" value="Leu_Phe_trans"/>
    <property type="match status" value="1"/>
</dbReference>
<name>A0A345NKP1_9MICO</name>
<dbReference type="EMBL" id="CP031229">
    <property type="protein sequence ID" value="AXH95599.1"/>
    <property type="molecule type" value="Genomic_DNA"/>
</dbReference>
<evidence type="ECO:0000256" key="5">
    <source>
        <dbReference type="SAM" id="MobiDB-lite"/>
    </source>
</evidence>
<comment type="subcellular location">
    <subcellularLocation>
        <location evidence="4">Cytoplasm</location>
    </subcellularLocation>
</comment>
<protein>
    <recommendedName>
        <fullName evidence="4">Leucyl/phenylalanyl-tRNA--protein transferase</fullName>
        <ecNumber evidence="4">2.3.2.6</ecNumber>
    </recommendedName>
    <alternativeName>
        <fullName evidence="4">L/F-transferase</fullName>
    </alternativeName>
    <alternativeName>
        <fullName evidence="4">Leucyltransferase</fullName>
    </alternativeName>
    <alternativeName>
        <fullName evidence="4">Phenyalanyltransferase</fullName>
    </alternativeName>
</protein>
<dbReference type="PANTHER" id="PTHR30098">
    <property type="entry name" value="LEUCYL/PHENYLALANYL-TRNA--PROTEIN TRANSFERASE"/>
    <property type="match status" value="1"/>
</dbReference>
<dbReference type="NCBIfam" id="TIGR00667">
    <property type="entry name" value="aat"/>
    <property type="match status" value="1"/>
</dbReference>
<dbReference type="Pfam" id="PF03588">
    <property type="entry name" value="Leu_Phe_trans"/>
    <property type="match status" value="1"/>
</dbReference>
<dbReference type="SUPFAM" id="SSF55729">
    <property type="entry name" value="Acyl-CoA N-acyltransferases (Nat)"/>
    <property type="match status" value="1"/>
</dbReference>
<dbReference type="Gene3D" id="3.40.630.70">
    <property type="entry name" value="Leucyl/phenylalanyl-tRNA-protein transferase, C-terminal domain"/>
    <property type="match status" value="1"/>
</dbReference>
<evidence type="ECO:0000256" key="3">
    <source>
        <dbReference type="ARBA" id="ARBA00023315"/>
    </source>
</evidence>
<comment type="similarity">
    <text evidence="4">Belongs to the L/F-transferase family.</text>
</comment>
<comment type="catalytic activity">
    <reaction evidence="4">
        <text>L-phenylalanyl-tRNA(Phe) + an N-terminal L-alpha-aminoacyl-[protein] = an N-terminal L-phenylalanyl-L-alpha-aminoacyl-[protein] + tRNA(Phe)</text>
        <dbReference type="Rhea" id="RHEA:43632"/>
        <dbReference type="Rhea" id="RHEA-COMP:9668"/>
        <dbReference type="Rhea" id="RHEA-COMP:9699"/>
        <dbReference type="Rhea" id="RHEA-COMP:10636"/>
        <dbReference type="Rhea" id="RHEA-COMP:10637"/>
        <dbReference type="ChEBI" id="CHEBI:78442"/>
        <dbReference type="ChEBI" id="CHEBI:78531"/>
        <dbReference type="ChEBI" id="CHEBI:78597"/>
        <dbReference type="ChEBI" id="CHEBI:83561"/>
        <dbReference type="EC" id="2.3.2.6"/>
    </reaction>
</comment>
<dbReference type="InterPro" id="IPR016181">
    <property type="entry name" value="Acyl_CoA_acyltransferase"/>
</dbReference>
<feature type="region of interest" description="Disordered" evidence="5">
    <location>
        <begin position="1"/>
        <end position="49"/>
    </location>
</feature>
<dbReference type="Gene3D" id="3.30.70.3550">
    <property type="entry name" value="Leucyl/phenylalanyl-tRNA-protein transferase, N-terminal domain"/>
    <property type="match status" value="1"/>
</dbReference>
<reference evidence="6 7" key="1">
    <citation type="submission" date="2018-07" db="EMBL/GenBank/DDBJ databases">
        <title>Complete genome sequencing of Ornithinimicrobium sp. AMA3305.</title>
        <authorList>
            <person name="Bae J.-W."/>
        </authorList>
    </citation>
    <scope>NUCLEOTIDE SEQUENCE [LARGE SCALE GENOMIC DNA]</scope>
    <source>
        <strain evidence="6 7">AMA3305</strain>
    </source>
</reference>
<dbReference type="EC" id="2.3.2.6" evidence="4"/>
<dbReference type="GO" id="GO:0008914">
    <property type="term" value="F:leucyl-tRNA--protein transferase activity"/>
    <property type="evidence" value="ECO:0007669"/>
    <property type="project" value="UniProtKB-UniRule"/>
</dbReference>
<dbReference type="InterPro" id="IPR042203">
    <property type="entry name" value="Leu/Phe-tRNA_Trfase_C"/>
</dbReference>
<comment type="function">
    <text evidence="4">Functions in the N-end rule pathway of protein degradation where it conjugates Leu, Phe and, less efficiently, Met from aminoacyl-tRNAs to the N-termini of proteins containing an N-terminal arginine or lysine.</text>
</comment>
<dbReference type="OrthoDB" id="9790282at2"/>
<dbReference type="InterPro" id="IPR004616">
    <property type="entry name" value="Leu/Phe-tRNA_Trfase"/>
</dbReference>
<keyword evidence="3 4" id="KW-0012">Acyltransferase</keyword>
<organism evidence="6 7">
    <name type="scientific">Ornithinimicrobium avium</name>
    <dbReference type="NCBI Taxonomy" id="2283195"/>
    <lineage>
        <taxon>Bacteria</taxon>
        <taxon>Bacillati</taxon>
        <taxon>Actinomycetota</taxon>
        <taxon>Actinomycetes</taxon>
        <taxon>Micrococcales</taxon>
        <taxon>Ornithinimicrobiaceae</taxon>
        <taxon>Ornithinimicrobium</taxon>
    </lineage>
</organism>
<comment type="catalytic activity">
    <reaction evidence="4">
        <text>N-terminal L-arginyl-[protein] + L-leucyl-tRNA(Leu) = N-terminal L-leucyl-L-arginyl-[protein] + tRNA(Leu) + H(+)</text>
        <dbReference type="Rhea" id="RHEA:50416"/>
        <dbReference type="Rhea" id="RHEA-COMP:9613"/>
        <dbReference type="Rhea" id="RHEA-COMP:9622"/>
        <dbReference type="Rhea" id="RHEA-COMP:12672"/>
        <dbReference type="Rhea" id="RHEA-COMP:12673"/>
        <dbReference type="ChEBI" id="CHEBI:15378"/>
        <dbReference type="ChEBI" id="CHEBI:64719"/>
        <dbReference type="ChEBI" id="CHEBI:78442"/>
        <dbReference type="ChEBI" id="CHEBI:78494"/>
        <dbReference type="ChEBI" id="CHEBI:133044"/>
        <dbReference type="EC" id="2.3.2.6"/>
    </reaction>
</comment>
<dbReference type="AlphaFoldDB" id="A0A345NKP1"/>
<dbReference type="KEGG" id="orn:DV701_05230"/>
<keyword evidence="2 4" id="KW-0808">Transferase</keyword>
<evidence type="ECO:0000256" key="4">
    <source>
        <dbReference type="HAMAP-Rule" id="MF_00688"/>
    </source>
</evidence>
<dbReference type="PANTHER" id="PTHR30098:SF2">
    <property type="entry name" value="LEUCYL_PHENYLALANYL-TRNA--PROTEIN TRANSFERASE"/>
    <property type="match status" value="1"/>
</dbReference>
<gene>
    <name evidence="4" type="primary">aat</name>
    <name evidence="6" type="ORF">DV701_05230</name>
</gene>
<dbReference type="GO" id="GO:0030163">
    <property type="term" value="P:protein catabolic process"/>
    <property type="evidence" value="ECO:0007669"/>
    <property type="project" value="UniProtKB-UniRule"/>
</dbReference>
<keyword evidence="7" id="KW-1185">Reference proteome</keyword>
<dbReference type="GO" id="GO:0005737">
    <property type="term" value="C:cytoplasm"/>
    <property type="evidence" value="ECO:0007669"/>
    <property type="project" value="UniProtKB-SubCell"/>
</dbReference>
<evidence type="ECO:0000313" key="6">
    <source>
        <dbReference type="EMBL" id="AXH95599.1"/>
    </source>
</evidence>
<keyword evidence="1 4" id="KW-0963">Cytoplasm</keyword>
<evidence type="ECO:0000313" key="7">
    <source>
        <dbReference type="Proteomes" id="UP000253790"/>
    </source>
</evidence>
<sequence>MLADPAPAATPSAERATARPQKALTPQPRAGSGLPASWAPAEPPPSPWRLTVEGAAPGEDLVGVGADLAPGTILEAYRSGMFPMGLGERGGPPLGWWSPDPRGVLLPGDLHVSRSLRRSLRGFEITYDTAFADVLLACADPTRPGAWISPAVATAYLGLHETGWAHSVEVWRQGRLAGGLYGLALGRLFAAESKFHHVTDASKAAVVGLVAAMDADGPHARPWLVDVQWRTEHLATLGVREVRRTAYLELLRTALTAEPPTRWRRGAADRGSPRGTL</sequence>
<dbReference type="Proteomes" id="UP000253790">
    <property type="component" value="Chromosome"/>
</dbReference>
<proteinExistence type="inferred from homology"/>
<comment type="catalytic activity">
    <reaction evidence="4">
        <text>N-terminal L-lysyl-[protein] + L-leucyl-tRNA(Leu) = N-terminal L-leucyl-L-lysyl-[protein] + tRNA(Leu) + H(+)</text>
        <dbReference type="Rhea" id="RHEA:12340"/>
        <dbReference type="Rhea" id="RHEA-COMP:9613"/>
        <dbReference type="Rhea" id="RHEA-COMP:9622"/>
        <dbReference type="Rhea" id="RHEA-COMP:12670"/>
        <dbReference type="Rhea" id="RHEA-COMP:12671"/>
        <dbReference type="ChEBI" id="CHEBI:15378"/>
        <dbReference type="ChEBI" id="CHEBI:65249"/>
        <dbReference type="ChEBI" id="CHEBI:78442"/>
        <dbReference type="ChEBI" id="CHEBI:78494"/>
        <dbReference type="ChEBI" id="CHEBI:133043"/>
        <dbReference type="EC" id="2.3.2.6"/>
    </reaction>
</comment>
<evidence type="ECO:0000256" key="1">
    <source>
        <dbReference type="ARBA" id="ARBA00022490"/>
    </source>
</evidence>
<evidence type="ECO:0000256" key="2">
    <source>
        <dbReference type="ARBA" id="ARBA00022679"/>
    </source>
</evidence>
<dbReference type="InterPro" id="IPR042221">
    <property type="entry name" value="Leu/Phe-tRNA_Trfase_N"/>
</dbReference>